<dbReference type="InParanoid" id="A0A6M4HA16"/>
<evidence type="ECO:0000313" key="2">
    <source>
        <dbReference type="EMBL" id="QJR16015.1"/>
    </source>
</evidence>
<sequence length="132" mass="14408">MDNTLIFATEVALSLVLSIAILVRLQKLLREVGAALCEKGGIGTDFWIAYFQLMVIIAPLTIVTYFSKAGHFSALVPQMQHSLFLLLIAQFIGLALVGRAVWNAAFPKAPTPRVYVPNAPIAPAPMRKEQTT</sequence>
<evidence type="ECO:0000313" key="3">
    <source>
        <dbReference type="Proteomes" id="UP000503096"/>
    </source>
</evidence>
<dbReference type="EMBL" id="CP053073">
    <property type="protein sequence ID" value="QJR16015.1"/>
    <property type="molecule type" value="Genomic_DNA"/>
</dbReference>
<keyword evidence="3" id="KW-1185">Reference proteome</keyword>
<feature type="transmembrane region" description="Helical" evidence="1">
    <location>
        <begin position="79"/>
        <end position="102"/>
    </location>
</feature>
<organism evidence="2 3">
    <name type="scientific">Usitatibacter palustris</name>
    <dbReference type="NCBI Taxonomy" id="2732487"/>
    <lineage>
        <taxon>Bacteria</taxon>
        <taxon>Pseudomonadati</taxon>
        <taxon>Pseudomonadota</taxon>
        <taxon>Betaproteobacteria</taxon>
        <taxon>Nitrosomonadales</taxon>
        <taxon>Usitatibacteraceae</taxon>
        <taxon>Usitatibacter</taxon>
    </lineage>
</organism>
<dbReference type="Proteomes" id="UP000503096">
    <property type="component" value="Chromosome"/>
</dbReference>
<feature type="transmembrane region" description="Helical" evidence="1">
    <location>
        <begin position="6"/>
        <end position="25"/>
    </location>
</feature>
<dbReference type="KEGG" id="upl:DSM104440_02843"/>
<gene>
    <name evidence="2" type="ORF">DSM104440_02843</name>
</gene>
<name>A0A6M4HA16_9PROT</name>
<reference evidence="2 3" key="1">
    <citation type="submission" date="2020-04" db="EMBL/GenBank/DDBJ databases">
        <title>Usitatibacter rugosus gen. nov., sp. nov. and Usitatibacter palustris sp. nov., novel members of Usitatibacteraceae fam. nov. within the order Nitrosomonadales isolated from soil.</title>
        <authorList>
            <person name="Huber K.J."/>
            <person name="Neumann-Schaal M."/>
            <person name="Geppert A."/>
            <person name="Luckner M."/>
            <person name="Wanner G."/>
            <person name="Overmann J."/>
        </authorList>
    </citation>
    <scope>NUCLEOTIDE SEQUENCE [LARGE SCALE GENOMIC DNA]</scope>
    <source>
        <strain evidence="2 3">Swamp67</strain>
    </source>
</reference>
<dbReference type="AlphaFoldDB" id="A0A6M4HA16"/>
<feature type="transmembrane region" description="Helical" evidence="1">
    <location>
        <begin position="46"/>
        <end position="67"/>
    </location>
</feature>
<proteinExistence type="predicted"/>
<protein>
    <submittedName>
        <fullName evidence="2">Uncharacterized protein</fullName>
    </submittedName>
</protein>
<accession>A0A6M4HA16</accession>
<keyword evidence="1" id="KW-0472">Membrane</keyword>
<keyword evidence="1" id="KW-1133">Transmembrane helix</keyword>
<evidence type="ECO:0000256" key="1">
    <source>
        <dbReference type="SAM" id="Phobius"/>
    </source>
</evidence>
<keyword evidence="1" id="KW-0812">Transmembrane</keyword>
<dbReference type="RefSeq" id="WP_171163788.1">
    <property type="nucleotide sequence ID" value="NZ_CP053073.1"/>
</dbReference>